<dbReference type="RefSeq" id="WP_011026060.1">
    <property type="nucleotide sequence ID" value="NZ_ABXP02000104.1"/>
</dbReference>
<dbReference type="GO" id="GO:0140664">
    <property type="term" value="F:ATP-dependent DNA damage sensor activity"/>
    <property type="evidence" value="ECO:0007669"/>
    <property type="project" value="InterPro"/>
</dbReference>
<evidence type="ECO:0000256" key="1">
    <source>
        <dbReference type="ARBA" id="ARBA00022741"/>
    </source>
</evidence>
<dbReference type="Pfam" id="PF00488">
    <property type="entry name" value="MutS_V"/>
    <property type="match status" value="1"/>
</dbReference>
<name>A0A0F5PL82_9THEO</name>
<dbReference type="GO" id="GO:0030983">
    <property type="term" value="F:mismatched DNA binding"/>
    <property type="evidence" value="ECO:0007669"/>
    <property type="project" value="InterPro"/>
</dbReference>
<dbReference type="Gene3D" id="3.40.50.300">
    <property type="entry name" value="P-loop containing nucleotide triphosphate hydrolases"/>
    <property type="match status" value="1"/>
</dbReference>
<evidence type="ECO:0000256" key="3">
    <source>
        <dbReference type="ARBA" id="ARBA00023125"/>
    </source>
</evidence>
<sequence length="474" mass="55546">MNETKNEDLIDYFYMPLNDVEEIKYRHEVFIELENNQLLFDAIKTFVDKMSNVKRELSFSEKLEYQYNKKGWWLEAVDKYVKAVSELALYFLNEKLFSKGLQNFSKYLIKYANSDYFTKLREMVERVKKSLEEVTYCLNIDGLRVMVYKCEEEEEYENDIIKTFEKFKTSDNKDYKLIVPTMIGMDHVENEIINAVVKFYPQPFELLDSFYEEYYHFMDPVVERFSEEIRFYIIYLDFTKKFKQLGLSFCYPEITTNKEEVYLYEGFDLALAYDKVTKGETVVVNDFWLENGERLVVVTGPNQGGKTTFARMFGQVHYLAKLGVPIPGKKAKIFLCDKIFTHFEREEKVQNLRGKLEADLLEIKQIINMATPMSLIILNETFSSATVADAIFLAKNVIAKILEIDCYALYVTFLDELTSIGEKVVSMVATVSEQDPSIKTYKILRKPADGKAYAILLAEKYGLSYEQLKRRLKG</sequence>
<dbReference type="GO" id="GO:0005524">
    <property type="term" value="F:ATP binding"/>
    <property type="evidence" value="ECO:0007669"/>
    <property type="project" value="UniProtKB-KW"/>
</dbReference>
<keyword evidence="1" id="KW-0547">Nucleotide-binding</keyword>
<protein>
    <submittedName>
        <fullName evidence="5">MutS-like ATPase</fullName>
    </submittedName>
</protein>
<proteinExistence type="predicted"/>
<evidence type="ECO:0000256" key="2">
    <source>
        <dbReference type="ARBA" id="ARBA00022840"/>
    </source>
</evidence>
<dbReference type="InterPro" id="IPR045076">
    <property type="entry name" value="MutS"/>
</dbReference>
<evidence type="ECO:0000313" key="6">
    <source>
        <dbReference type="Proteomes" id="UP000010146"/>
    </source>
</evidence>
<reference evidence="6" key="3">
    <citation type="submission" date="2015-02" db="EMBL/GenBank/DDBJ databases">
        <title>Genome analysis of three genomes within the thermophilic hydrogenogenic bacterial species Caldanaerobacter subterraneus.</title>
        <authorList>
            <person name="Sant'Anna F.H."/>
            <person name="Lebedinsky A."/>
            <person name="Sokolova T."/>
            <person name="Robb F.T."/>
            <person name="Gonzalez J.M."/>
        </authorList>
    </citation>
    <scope>NUCLEOTIDE SEQUENCE [LARGE SCALE GENOMIC DNA]</scope>
    <source>
        <strain evidence="6">DSM 12653</strain>
    </source>
</reference>
<dbReference type="AlphaFoldDB" id="A0A0F5PL82"/>
<keyword evidence="2" id="KW-0067">ATP-binding</keyword>
<dbReference type="GO" id="GO:0006298">
    <property type="term" value="P:mismatch repair"/>
    <property type="evidence" value="ECO:0007669"/>
    <property type="project" value="InterPro"/>
</dbReference>
<dbReference type="CDD" id="cd03243">
    <property type="entry name" value="ABC_MutS_homologs"/>
    <property type="match status" value="1"/>
</dbReference>
<comment type="caution">
    <text evidence="5">The sequence shown here is derived from an EMBL/GenBank/DDBJ whole genome shotgun (WGS) entry which is preliminary data.</text>
</comment>
<evidence type="ECO:0000313" key="5">
    <source>
        <dbReference type="EMBL" id="KKC29151.1"/>
    </source>
</evidence>
<dbReference type="PANTHER" id="PTHR11361:SF34">
    <property type="entry name" value="DNA MISMATCH REPAIR PROTEIN MSH1, MITOCHONDRIAL"/>
    <property type="match status" value="1"/>
</dbReference>
<keyword evidence="3" id="KW-0238">DNA-binding</keyword>
<dbReference type="Proteomes" id="UP000010146">
    <property type="component" value="Unassembled WGS sequence"/>
</dbReference>
<evidence type="ECO:0000259" key="4">
    <source>
        <dbReference type="SMART" id="SM00534"/>
    </source>
</evidence>
<reference evidence="5 6" key="2">
    <citation type="journal article" date="2015" name="BMC Genomics">
        <title>Analysis of three genomes within the thermophilic bacterial species Caldanaerobacter subterraneus with a focus on carbon monoxide dehydrogenase evolution and hydrolase diversity.</title>
        <authorList>
            <person name="Sant'Anna F.H."/>
            <person name="Lebedinsky A.V."/>
            <person name="Sokolova T.G."/>
            <person name="Robb F.T."/>
            <person name="Gonzalez J.M."/>
        </authorList>
    </citation>
    <scope>NUCLEOTIDE SEQUENCE [LARGE SCALE GENOMIC DNA]</scope>
    <source>
        <strain evidence="5 6">DSM 12653</strain>
    </source>
</reference>
<dbReference type="SUPFAM" id="SSF52540">
    <property type="entry name" value="P-loop containing nucleoside triphosphate hydrolases"/>
    <property type="match status" value="1"/>
</dbReference>
<dbReference type="InterPro" id="IPR000432">
    <property type="entry name" value="DNA_mismatch_repair_MutS_C"/>
</dbReference>
<feature type="domain" description="DNA mismatch repair proteins mutS family" evidence="4">
    <location>
        <begin position="293"/>
        <end position="473"/>
    </location>
</feature>
<dbReference type="GO" id="GO:0005829">
    <property type="term" value="C:cytosol"/>
    <property type="evidence" value="ECO:0007669"/>
    <property type="project" value="TreeGrafter"/>
</dbReference>
<organism evidence="5 6">
    <name type="scientific">Caldanaerobacter subterraneus subsp. pacificus DSM 12653</name>
    <dbReference type="NCBI Taxonomy" id="391606"/>
    <lineage>
        <taxon>Bacteria</taxon>
        <taxon>Bacillati</taxon>
        <taxon>Bacillota</taxon>
        <taxon>Clostridia</taxon>
        <taxon>Thermoanaerobacterales</taxon>
        <taxon>Thermoanaerobacteraceae</taxon>
        <taxon>Caldanaerobacter</taxon>
    </lineage>
</organism>
<gene>
    <name evidence="5" type="ORF">CDSM653_01767</name>
</gene>
<dbReference type="PANTHER" id="PTHR11361">
    <property type="entry name" value="DNA MISMATCH REPAIR PROTEIN MUTS FAMILY MEMBER"/>
    <property type="match status" value="1"/>
</dbReference>
<dbReference type="EMBL" id="ABXP02000104">
    <property type="protein sequence ID" value="KKC29151.1"/>
    <property type="molecule type" value="Genomic_DNA"/>
</dbReference>
<dbReference type="SMART" id="SM00534">
    <property type="entry name" value="MUTSac"/>
    <property type="match status" value="1"/>
</dbReference>
<dbReference type="InterPro" id="IPR027417">
    <property type="entry name" value="P-loop_NTPase"/>
</dbReference>
<reference evidence="5 6" key="1">
    <citation type="submission" date="2008-07" db="EMBL/GenBank/DDBJ databases">
        <authorList>
            <person name="Gonzalez J."/>
            <person name="Sokolova T."/>
            <person name="Ferriera S."/>
            <person name="Johnson J."/>
            <person name="Kravitz S."/>
            <person name="Beeson K."/>
            <person name="Sutton G."/>
            <person name="Rogers Y.-H."/>
            <person name="Friedman R."/>
            <person name="Frazier M."/>
            <person name="Venter J.C."/>
        </authorList>
    </citation>
    <scope>NUCLEOTIDE SEQUENCE [LARGE SCALE GENOMIC DNA]</scope>
    <source>
        <strain evidence="5 6">DSM 12653</strain>
    </source>
</reference>
<accession>A0A0F5PL82</accession>